<dbReference type="InterPro" id="IPR036291">
    <property type="entry name" value="NAD(P)-bd_dom_sf"/>
</dbReference>
<dbReference type="PROSITE" id="PS00455">
    <property type="entry name" value="AMP_BINDING"/>
    <property type="match status" value="1"/>
</dbReference>
<evidence type="ECO:0000313" key="7">
    <source>
        <dbReference type="Proteomes" id="UP000807353"/>
    </source>
</evidence>
<sequence length="1099" mass="120446">MSPVLAGSTFIRPHINLGYEPDQPGGVKSLPELIEYASKNNPDHIFGVQHRVGDNALSYDMTFSQLQSAVEQASAWLVHSGLTSGRTRREEAVSPVGIFLGSDITIFIFMAALLRIGTPVLLLSARLTPVAVAHLLNKTSPSCILTSPQVSHSTKETITLLEAESNGLPIPKFVDALGYEELFNPAPAQQGLEIPPMYTDYAREDLDAIIMHSSGTTGLPKPVYHSQTYVLVYATCHRLPEQREPFRFNVSTLPLYHGFGLLAPTLSLSIGMPFVLPPATIIPTGKTTLAALQSSGARYMLSVPSILEDMLRIPGGAGLEALKDLEIVATGGAPMKESVGSELSAAGVNLLNHWGATEIGAIAPIERIPRGYDWHYLMPRSDLGFKITPLDDGSDSYRLIVRAPGWKESFVIQDRLVVHPHDHKQYKILGRADDLLVLATGEKVRPTSLESAVSEHPDVKDVLAFGEGQLSLGLLVELVAGSASADLDLSENIEALFTSIEPYLERGNSLTDKHGKVTKEMVIFTRETSKPLRRTDKGSLAKKATLAAFDTEIRACYERADVVKAVPLPLPGVEDGNALLEFIRSLVRTITCHNDFADEIDFFEAGMDSLQASRLRRSLLNSLRATPGLFQPVEDLDLNLCFENSSIHKLYHAISRIMSGTYSHKVYGKSKEAIRVAAMEDMVEKYREELWTYSRLAAYSRISRRSRRPAPVQGSVVLLTGSTGSLGCFLLARLANDPTVSKVICLNRPQSGSASLRERQMSLMMKRGASMSCVAWEKVVLHGADLAKPDFGLGEEHFAQLLQVTHVIHNAWPVNFNRSLSSFEPHVKGLCNLIRLSLLSSGTRPLGSPATRFLFASSISVVGRYPLLHPKGPFEIPETALDAVHTSEFGYPEAKWVCEMVLLAAVELYGDAASVEEPLIQGSSVRIGQMTGPEGSGAWNENEHLPMVVATSKTLKALPHLHGSLAWLPVNRAADVISELLFSRGFKPFYHVENPSRQSWEGILHTLASILGEPGEPLPLIPFPKWLDRVRSMGEGLFHNSAHKVINFLEHDFTNLSGGTVIMRTAAARLDSLTMVKSTSVDRKHLEEYVAYWRTVGVI</sequence>
<keyword evidence="7" id="KW-1185">Reference proteome</keyword>
<name>A0A9P6CM58_9AGAR</name>
<dbReference type="InterPro" id="IPR020845">
    <property type="entry name" value="AMP-binding_CS"/>
</dbReference>
<protein>
    <recommendedName>
        <fullName evidence="8">Carrier domain-containing protein</fullName>
    </recommendedName>
</protein>
<keyword evidence="1" id="KW-0596">Phosphopantetheine</keyword>
<dbReference type="Pfam" id="PF07993">
    <property type="entry name" value="NAD_binding_4"/>
    <property type="match status" value="1"/>
</dbReference>
<evidence type="ECO:0000313" key="6">
    <source>
        <dbReference type="EMBL" id="KAF9465383.1"/>
    </source>
</evidence>
<feature type="domain" description="Thioester reductase (TE)" evidence="5">
    <location>
        <begin position="719"/>
        <end position="975"/>
    </location>
</feature>
<evidence type="ECO:0000256" key="3">
    <source>
        <dbReference type="SAM" id="Phobius"/>
    </source>
</evidence>
<dbReference type="InterPro" id="IPR036736">
    <property type="entry name" value="ACP-like_sf"/>
</dbReference>
<dbReference type="Gene3D" id="3.40.50.720">
    <property type="entry name" value="NAD(P)-binding Rossmann-like Domain"/>
    <property type="match status" value="1"/>
</dbReference>
<gene>
    <name evidence="6" type="ORF">BDZ94DRAFT_1189593</name>
</gene>
<dbReference type="InterPro" id="IPR013120">
    <property type="entry name" value="FAR_NAD-bd"/>
</dbReference>
<accession>A0A9P6CM58</accession>
<evidence type="ECO:0000259" key="5">
    <source>
        <dbReference type="Pfam" id="PF07993"/>
    </source>
</evidence>
<comment type="caution">
    <text evidence="6">The sequence shown here is derived from an EMBL/GenBank/DDBJ whole genome shotgun (WGS) entry which is preliminary data.</text>
</comment>
<proteinExistence type="predicted"/>
<dbReference type="PANTHER" id="PTHR43439">
    <property type="entry name" value="PHENYLACETATE-COENZYME A LIGASE"/>
    <property type="match status" value="1"/>
</dbReference>
<reference evidence="6" key="1">
    <citation type="submission" date="2020-11" db="EMBL/GenBank/DDBJ databases">
        <authorList>
            <consortium name="DOE Joint Genome Institute"/>
            <person name="Ahrendt S."/>
            <person name="Riley R."/>
            <person name="Andreopoulos W."/>
            <person name="Labutti K."/>
            <person name="Pangilinan J."/>
            <person name="Ruiz-Duenas F.J."/>
            <person name="Barrasa J.M."/>
            <person name="Sanchez-Garcia M."/>
            <person name="Camarero S."/>
            <person name="Miyauchi S."/>
            <person name="Serrano A."/>
            <person name="Linde D."/>
            <person name="Babiker R."/>
            <person name="Drula E."/>
            <person name="Ayuso-Fernandez I."/>
            <person name="Pacheco R."/>
            <person name="Padilla G."/>
            <person name="Ferreira P."/>
            <person name="Barriuso J."/>
            <person name="Kellner H."/>
            <person name="Castanera R."/>
            <person name="Alfaro M."/>
            <person name="Ramirez L."/>
            <person name="Pisabarro A.G."/>
            <person name="Kuo A."/>
            <person name="Tritt A."/>
            <person name="Lipzen A."/>
            <person name="He G."/>
            <person name="Yan M."/>
            <person name="Ng V."/>
            <person name="Cullen D."/>
            <person name="Martin F."/>
            <person name="Rosso M.-N."/>
            <person name="Henrissat B."/>
            <person name="Hibbett D."/>
            <person name="Martinez A.T."/>
            <person name="Grigoriev I.V."/>
        </authorList>
    </citation>
    <scope>NUCLEOTIDE SEQUENCE</scope>
    <source>
        <strain evidence="6">CBS 247.69</strain>
    </source>
</reference>
<dbReference type="PANTHER" id="PTHR43439:SF2">
    <property type="entry name" value="ENZYME, PUTATIVE (JCVI)-RELATED"/>
    <property type="match status" value="1"/>
</dbReference>
<evidence type="ECO:0000256" key="1">
    <source>
        <dbReference type="ARBA" id="ARBA00022450"/>
    </source>
</evidence>
<dbReference type="Gene3D" id="3.40.50.12780">
    <property type="entry name" value="N-terminal domain of ligase-like"/>
    <property type="match status" value="1"/>
</dbReference>
<evidence type="ECO:0000259" key="4">
    <source>
        <dbReference type="Pfam" id="PF00501"/>
    </source>
</evidence>
<dbReference type="AlphaFoldDB" id="A0A9P6CM58"/>
<dbReference type="Pfam" id="PF00501">
    <property type="entry name" value="AMP-binding"/>
    <property type="match status" value="1"/>
</dbReference>
<dbReference type="SUPFAM" id="SSF56801">
    <property type="entry name" value="Acetyl-CoA synthetase-like"/>
    <property type="match status" value="1"/>
</dbReference>
<dbReference type="Proteomes" id="UP000807353">
    <property type="component" value="Unassembled WGS sequence"/>
</dbReference>
<keyword evidence="3" id="KW-1133">Transmembrane helix</keyword>
<keyword evidence="3" id="KW-0812">Transmembrane</keyword>
<dbReference type="SUPFAM" id="SSF51735">
    <property type="entry name" value="NAD(P)-binding Rossmann-fold domains"/>
    <property type="match status" value="1"/>
</dbReference>
<dbReference type="SUPFAM" id="SSF47336">
    <property type="entry name" value="ACP-like"/>
    <property type="match status" value="1"/>
</dbReference>
<dbReference type="OrthoDB" id="429813at2759"/>
<dbReference type="EMBL" id="MU150248">
    <property type="protein sequence ID" value="KAF9465383.1"/>
    <property type="molecule type" value="Genomic_DNA"/>
</dbReference>
<dbReference type="Pfam" id="PF23562">
    <property type="entry name" value="AMP-binding_C_3"/>
    <property type="match status" value="1"/>
</dbReference>
<feature type="domain" description="AMP-dependent synthetase/ligase" evidence="4">
    <location>
        <begin position="41"/>
        <end position="371"/>
    </location>
</feature>
<organism evidence="6 7">
    <name type="scientific">Collybia nuda</name>
    <dbReference type="NCBI Taxonomy" id="64659"/>
    <lineage>
        <taxon>Eukaryota</taxon>
        <taxon>Fungi</taxon>
        <taxon>Dikarya</taxon>
        <taxon>Basidiomycota</taxon>
        <taxon>Agaricomycotina</taxon>
        <taxon>Agaricomycetes</taxon>
        <taxon>Agaricomycetidae</taxon>
        <taxon>Agaricales</taxon>
        <taxon>Tricholomatineae</taxon>
        <taxon>Clitocybaceae</taxon>
        <taxon>Collybia</taxon>
    </lineage>
</organism>
<evidence type="ECO:0008006" key="8">
    <source>
        <dbReference type="Google" id="ProtNLM"/>
    </source>
</evidence>
<feature type="transmembrane region" description="Helical" evidence="3">
    <location>
        <begin position="92"/>
        <end position="114"/>
    </location>
</feature>
<evidence type="ECO:0000256" key="2">
    <source>
        <dbReference type="ARBA" id="ARBA00022553"/>
    </source>
</evidence>
<dbReference type="InterPro" id="IPR051414">
    <property type="entry name" value="Adenylate-forming_Reductase"/>
</dbReference>
<dbReference type="InterPro" id="IPR042099">
    <property type="entry name" value="ANL_N_sf"/>
</dbReference>
<keyword evidence="2" id="KW-0597">Phosphoprotein</keyword>
<dbReference type="InterPro" id="IPR000873">
    <property type="entry name" value="AMP-dep_synth/lig_dom"/>
</dbReference>
<keyword evidence="3" id="KW-0472">Membrane</keyword>